<dbReference type="Pfam" id="PF13911">
    <property type="entry name" value="AhpC-TSA_2"/>
    <property type="match status" value="1"/>
</dbReference>
<evidence type="ECO:0000256" key="1">
    <source>
        <dbReference type="ARBA" id="ARBA00004496"/>
    </source>
</evidence>
<dbReference type="Proteomes" id="UP000826271">
    <property type="component" value="Unassembled WGS sequence"/>
</dbReference>
<dbReference type="SUPFAM" id="SSF52833">
    <property type="entry name" value="Thioredoxin-like"/>
    <property type="match status" value="1"/>
</dbReference>
<evidence type="ECO:0000256" key="7">
    <source>
        <dbReference type="ARBA" id="ARBA00032129"/>
    </source>
</evidence>
<comment type="caution">
    <text evidence="9">The sequence shown here is derived from an EMBL/GenBank/DDBJ whole genome shotgun (WGS) entry which is preliminary data.</text>
</comment>
<evidence type="ECO:0000256" key="8">
    <source>
        <dbReference type="SAM" id="MobiDB-lite"/>
    </source>
</evidence>
<reference evidence="9" key="1">
    <citation type="submission" date="2019-10" db="EMBL/GenBank/DDBJ databases">
        <authorList>
            <person name="Zhang R."/>
            <person name="Pan Y."/>
            <person name="Wang J."/>
            <person name="Ma R."/>
            <person name="Yu S."/>
        </authorList>
    </citation>
    <scope>NUCLEOTIDE SEQUENCE</scope>
    <source>
        <strain evidence="9">LA-IB0</strain>
        <tissue evidence="9">Leaf</tissue>
    </source>
</reference>
<organism evidence="9 10">
    <name type="scientific">Buddleja alternifolia</name>
    <dbReference type="NCBI Taxonomy" id="168488"/>
    <lineage>
        <taxon>Eukaryota</taxon>
        <taxon>Viridiplantae</taxon>
        <taxon>Streptophyta</taxon>
        <taxon>Embryophyta</taxon>
        <taxon>Tracheophyta</taxon>
        <taxon>Spermatophyta</taxon>
        <taxon>Magnoliopsida</taxon>
        <taxon>eudicotyledons</taxon>
        <taxon>Gunneridae</taxon>
        <taxon>Pentapetalae</taxon>
        <taxon>asterids</taxon>
        <taxon>lamiids</taxon>
        <taxon>Lamiales</taxon>
        <taxon>Scrophulariaceae</taxon>
        <taxon>Buddlejeae</taxon>
        <taxon>Buddleja</taxon>
    </lineage>
</organism>
<dbReference type="EMBL" id="WHWC01000005">
    <property type="protein sequence ID" value="KAG8382995.1"/>
    <property type="molecule type" value="Genomic_DNA"/>
</dbReference>
<keyword evidence="2" id="KW-0963">Cytoplasm</keyword>
<proteinExistence type="inferred from homology"/>
<gene>
    <name evidence="9" type="ORF">BUALT_Bualt05G0137800</name>
</gene>
<evidence type="ECO:0000313" key="10">
    <source>
        <dbReference type="Proteomes" id="UP000826271"/>
    </source>
</evidence>
<evidence type="ECO:0000313" key="9">
    <source>
        <dbReference type="EMBL" id="KAG8382995.1"/>
    </source>
</evidence>
<protein>
    <recommendedName>
        <fullName evidence="5">Peroxiredoxin-like 2A</fullName>
    </recommendedName>
    <alternativeName>
        <fullName evidence="7">Peroxiredoxin-like 2 activated in M-CSF stimulated monocytes</fullName>
    </alternativeName>
    <alternativeName>
        <fullName evidence="6">Redox-regulatory protein FAM213A</fullName>
    </alternativeName>
</protein>
<dbReference type="AlphaFoldDB" id="A0AAV6XVH5"/>
<dbReference type="PANTHER" id="PTHR28630">
    <property type="match status" value="1"/>
</dbReference>
<keyword evidence="3" id="KW-0676">Redox-active center</keyword>
<accession>A0AAV6XVH5</accession>
<dbReference type="GO" id="GO:0005737">
    <property type="term" value="C:cytoplasm"/>
    <property type="evidence" value="ECO:0007669"/>
    <property type="project" value="UniProtKB-SubCell"/>
</dbReference>
<dbReference type="Gene3D" id="3.40.30.10">
    <property type="entry name" value="Glutaredoxin"/>
    <property type="match status" value="1"/>
</dbReference>
<comment type="subcellular location">
    <subcellularLocation>
        <location evidence="1">Cytoplasm</location>
    </subcellularLocation>
</comment>
<keyword evidence="10" id="KW-1185">Reference proteome</keyword>
<comment type="similarity">
    <text evidence="4">Belongs to the peroxiredoxin-like PRXL2 family. PRXL2A subfamily.</text>
</comment>
<evidence type="ECO:0000256" key="5">
    <source>
        <dbReference type="ARBA" id="ARBA00023849"/>
    </source>
</evidence>
<feature type="region of interest" description="Disordered" evidence="8">
    <location>
        <begin position="119"/>
        <end position="141"/>
    </location>
</feature>
<evidence type="ECO:0000256" key="2">
    <source>
        <dbReference type="ARBA" id="ARBA00022490"/>
    </source>
</evidence>
<evidence type="ECO:0000256" key="6">
    <source>
        <dbReference type="ARBA" id="ARBA00032058"/>
    </source>
</evidence>
<dbReference type="InterPro" id="IPR036249">
    <property type="entry name" value="Thioredoxin-like_sf"/>
</dbReference>
<evidence type="ECO:0000256" key="4">
    <source>
        <dbReference type="ARBA" id="ARBA00023787"/>
    </source>
</evidence>
<dbReference type="InterPro" id="IPR032801">
    <property type="entry name" value="PXL2A/B/C"/>
</dbReference>
<sequence length="429" mass="48176">MASFSIEDFVGNGCLKELLPKLVDEGWDDVPTLKIMNSEDMDDIGMSRQHKDALEIRTYLHDRALTQYGDYLESSGKGLPELLSLNNTDLSSQFSMKRGHIARFMDRTSACAPDPLPPSYTLPARRRSSLHSGNRNLSSLQSKKLQSKATFSLEQSMASFKINDGYSFKGIVAAVPEEPRACGCVQPPPIVENVAPYSVIESVSVQKLTPEYKIGMERLIKTKTPPMKVSELWRDKPAILVCIRRPGCIMCRAEAHQLYSKKPIFDALGVQLFAVLHEHIEAEVKDFWPRYWGGVVLYDKGQEFFKALGGGKLLKDKFISGFLFNPRAIANYKRAKAIGVEQNFKGEGEIKGGLFIIGKGKSGIAYQFIERNFGDWAPLPEVIDISTFRYYAPTAESIRNDKIIERSRRMNSSTISRSEQFGYSVSRAM</sequence>
<evidence type="ECO:0000256" key="3">
    <source>
        <dbReference type="ARBA" id="ARBA00023284"/>
    </source>
</evidence>
<dbReference type="PANTHER" id="PTHR28630:SF31">
    <property type="entry name" value="PEROXIREDOXIN-LIKE 2A"/>
    <property type="match status" value="1"/>
</dbReference>
<name>A0AAV6XVH5_9LAMI</name>